<dbReference type="InterPro" id="IPR036034">
    <property type="entry name" value="PDZ_sf"/>
</dbReference>
<keyword evidence="5" id="KW-1185">Reference proteome</keyword>
<proteinExistence type="predicted"/>
<dbReference type="STRING" id="542832.A0A3M6VJ54"/>
<sequence>MAGEQQQQTPVDNIIEKSDVSFVSSSNNGSSAGQALDQLAFDEHLVAALTTASSGTETTTSITSSKSATDFFLDQIAAVVSDEKKLSDNIMDLIPPVEAFVSQGDAVTQGSSARGTSSIGIPLQPPPGLMMRALSPPTSLLPDFGDVASLSLLGDAMVSGTMAASLEAIARPTTTTATTAVKRELQGVKPGGIGTTAVMRRKAEMATAAGAVYKKQKTDNANPELVVKEAAASVPVSGHSQTQQQQARHHPQNNNNTLSSTAAAAAAAAAAREKVMKEPQSGDLYECVITKRNGGLGLTLACVDDHVQITGLAPDTPAANSGICVGDTLVAVSGLPVRGLQFSTVIGRLKSTSRNSVVLKLRRNPFRQTAGSLASYRGMKRPGRSVTKGSDSSNSANVLSSKTMALETRMAGGLGNGQHGSAGDLGGVSNNTGTTVGLDDLNRSHHQGVTGFTNPAAGPHDAQQLQVQLKLEPMNSTYFPTDASILTMGATALGSSSSNAVPPSTFAPSSSVPSGSQAEWRVSSEEKDRYYAECRALRHELGRIMVAQRIKKRDMATYTSQLQAVVDRFQEQVRSLDSASSATAHASAMEALHVASTTTDSDEVAALRQKLVEANQTLAKQQTEILALQEREARHALPEAQRVKWQLVSNMRQSLLQIDCKAASEWSSTPSVKKIGVSSGPTSNFEKRLDGVRPCSFALLVGQTSVKIESPTVELDLSAKACMELLGWNLREVVVQAAKTYTVSVADSVHMKYMRTEEVLVVSWTLCVKDNN</sequence>
<dbReference type="InterPro" id="IPR001478">
    <property type="entry name" value="PDZ"/>
</dbReference>
<feature type="compositionally biased region" description="Low complexity" evidence="2">
    <location>
        <begin position="239"/>
        <end position="264"/>
    </location>
</feature>
<gene>
    <name evidence="4" type="ORF">DD238_006663</name>
</gene>
<evidence type="ECO:0000313" key="5">
    <source>
        <dbReference type="Proteomes" id="UP000282087"/>
    </source>
</evidence>
<protein>
    <recommendedName>
        <fullName evidence="3">PDZ domain-containing protein</fullName>
    </recommendedName>
</protein>
<dbReference type="Gene3D" id="2.30.42.10">
    <property type="match status" value="1"/>
</dbReference>
<dbReference type="EMBL" id="QLLG01000316">
    <property type="protein sequence ID" value="RMX64380.1"/>
    <property type="molecule type" value="Genomic_DNA"/>
</dbReference>
<organism evidence="4 5">
    <name type="scientific">Peronospora effusa</name>
    <dbReference type="NCBI Taxonomy" id="542832"/>
    <lineage>
        <taxon>Eukaryota</taxon>
        <taxon>Sar</taxon>
        <taxon>Stramenopiles</taxon>
        <taxon>Oomycota</taxon>
        <taxon>Peronosporomycetes</taxon>
        <taxon>Peronosporales</taxon>
        <taxon>Peronosporaceae</taxon>
        <taxon>Peronospora</taxon>
    </lineage>
</organism>
<feature type="domain" description="PDZ" evidence="3">
    <location>
        <begin position="286"/>
        <end position="364"/>
    </location>
</feature>
<dbReference type="Pfam" id="PF17820">
    <property type="entry name" value="PDZ_6"/>
    <property type="match status" value="1"/>
</dbReference>
<name>A0A3M6VJ54_9STRA</name>
<dbReference type="AlphaFoldDB" id="A0A3M6VJ54"/>
<evidence type="ECO:0000256" key="2">
    <source>
        <dbReference type="SAM" id="MobiDB-lite"/>
    </source>
</evidence>
<dbReference type="Proteomes" id="UP000282087">
    <property type="component" value="Unassembled WGS sequence"/>
</dbReference>
<reference evidence="4 5" key="1">
    <citation type="submission" date="2018-06" db="EMBL/GenBank/DDBJ databases">
        <title>Comparative genomics of downy mildews reveals potential adaptations to biotrophy.</title>
        <authorList>
            <person name="Fletcher K."/>
            <person name="Klosterman S.J."/>
            <person name="Derevnina L."/>
            <person name="Martin F."/>
            <person name="Koike S."/>
            <person name="Reyes Chin-Wo S."/>
            <person name="Mou B."/>
            <person name="Michelmore R."/>
        </authorList>
    </citation>
    <scope>NUCLEOTIDE SEQUENCE [LARGE SCALE GENOMIC DNA]</scope>
    <source>
        <strain evidence="4 5">R14</strain>
    </source>
</reference>
<dbReference type="InterPro" id="IPR041489">
    <property type="entry name" value="PDZ_6"/>
</dbReference>
<accession>A0A3M6VJ54</accession>
<evidence type="ECO:0000256" key="1">
    <source>
        <dbReference type="SAM" id="Coils"/>
    </source>
</evidence>
<dbReference type="PROSITE" id="PS50106">
    <property type="entry name" value="PDZ"/>
    <property type="match status" value="1"/>
</dbReference>
<dbReference type="SUPFAM" id="SSF50156">
    <property type="entry name" value="PDZ domain-like"/>
    <property type="match status" value="1"/>
</dbReference>
<keyword evidence="1" id="KW-0175">Coiled coil</keyword>
<comment type="caution">
    <text evidence="4">The sequence shown here is derived from an EMBL/GenBank/DDBJ whole genome shotgun (WGS) entry which is preliminary data.</text>
</comment>
<feature type="coiled-coil region" evidence="1">
    <location>
        <begin position="604"/>
        <end position="631"/>
    </location>
</feature>
<dbReference type="VEuPathDB" id="FungiDB:DD237_006755"/>
<feature type="region of interest" description="Disordered" evidence="2">
    <location>
        <begin position="231"/>
        <end position="264"/>
    </location>
</feature>
<feature type="region of interest" description="Disordered" evidence="2">
    <location>
        <begin position="377"/>
        <end position="397"/>
    </location>
</feature>
<evidence type="ECO:0000259" key="3">
    <source>
        <dbReference type="PROSITE" id="PS50106"/>
    </source>
</evidence>
<evidence type="ECO:0000313" key="4">
    <source>
        <dbReference type="EMBL" id="RMX64380.1"/>
    </source>
</evidence>
<dbReference type="SMART" id="SM00228">
    <property type="entry name" value="PDZ"/>
    <property type="match status" value="1"/>
</dbReference>